<dbReference type="Proteomes" id="UP000632195">
    <property type="component" value="Unassembled WGS sequence"/>
</dbReference>
<dbReference type="Gene3D" id="3.90.550.10">
    <property type="entry name" value="Spore Coat Polysaccharide Biosynthesis Protein SpsA, Chain A"/>
    <property type="match status" value="1"/>
</dbReference>
<proteinExistence type="predicted"/>
<evidence type="ECO:0000259" key="2">
    <source>
        <dbReference type="Pfam" id="PF00535"/>
    </source>
</evidence>
<dbReference type="GO" id="GO:0006487">
    <property type="term" value="P:protein N-linked glycosylation"/>
    <property type="evidence" value="ECO:0007669"/>
    <property type="project" value="TreeGrafter"/>
</dbReference>
<sequence length="250" mass="28730">MSERDVTVIIPAYNEEDRIGKTLRDLIDNMDTLARVIVVVDGNDRTEEIARSFGPMVQVYRDAKRLGKGGAVLKGLELAETEKICFTDADGSTPWYEVKRLTDMLGRGMEMIVGSRWMRDSRVKKKEPLLNIIAGRMFHYLNFLILGIRVKDTQCGMKCMTRDLAKELVKRVAVRDRTFDVSLIYNAMLLGATVREVGIEWTHDENTRMPILHAVPFMLAAIVAMRLSHGRRSERIGPLLMRVYRNFRFY</sequence>
<keyword evidence="1" id="KW-1133">Transmembrane helix</keyword>
<protein>
    <submittedName>
        <fullName evidence="3">Dolichyl-phosphate mannose synthase</fullName>
    </submittedName>
</protein>
<reference evidence="3" key="2">
    <citation type="submission" date="2022-09" db="EMBL/GenBank/DDBJ databases">
        <authorList>
            <person name="Sun Q."/>
            <person name="Ohkuma M."/>
        </authorList>
    </citation>
    <scope>NUCLEOTIDE SEQUENCE</scope>
    <source>
        <strain evidence="3">JCM 13583</strain>
    </source>
</reference>
<accession>A0AA37FAI1</accession>
<comment type="caution">
    <text evidence="3">The sequence shown here is derived from an EMBL/GenBank/DDBJ whole genome shotgun (WGS) entry which is preliminary data.</text>
</comment>
<dbReference type="AlphaFoldDB" id="A0AA37FAI1"/>
<keyword evidence="1" id="KW-0472">Membrane</keyword>
<feature type="transmembrane region" description="Helical" evidence="1">
    <location>
        <begin position="211"/>
        <end position="228"/>
    </location>
</feature>
<keyword evidence="4" id="KW-1185">Reference proteome</keyword>
<evidence type="ECO:0000313" key="3">
    <source>
        <dbReference type="EMBL" id="GGM79194.1"/>
    </source>
</evidence>
<dbReference type="InterPro" id="IPR001173">
    <property type="entry name" value="Glyco_trans_2-like"/>
</dbReference>
<dbReference type="PANTHER" id="PTHR10859:SF91">
    <property type="entry name" value="DOLICHYL-PHOSPHATE BETA-GLUCOSYLTRANSFERASE"/>
    <property type="match status" value="1"/>
</dbReference>
<dbReference type="Pfam" id="PF00535">
    <property type="entry name" value="Glycos_transf_2"/>
    <property type="match status" value="1"/>
</dbReference>
<name>A0AA37FAI1_9ARCH</name>
<dbReference type="RefSeq" id="WP_188681792.1">
    <property type="nucleotide sequence ID" value="NZ_BMNY01000003.1"/>
</dbReference>
<feature type="domain" description="Glycosyltransferase 2-like" evidence="2">
    <location>
        <begin position="7"/>
        <end position="168"/>
    </location>
</feature>
<dbReference type="SUPFAM" id="SSF53448">
    <property type="entry name" value="Nucleotide-diphospho-sugar transferases"/>
    <property type="match status" value="1"/>
</dbReference>
<gene>
    <name evidence="3" type="ORF">GCM10007108_16780</name>
</gene>
<reference evidence="3" key="1">
    <citation type="journal article" date="2014" name="Int. J. Syst. Evol. Microbiol.">
        <title>Complete genome sequence of Corynebacterium casei LMG S-19264T (=DSM 44701T), isolated from a smear-ripened cheese.</title>
        <authorList>
            <consortium name="US DOE Joint Genome Institute (JGI-PGF)"/>
            <person name="Walter F."/>
            <person name="Albersmeier A."/>
            <person name="Kalinowski J."/>
            <person name="Ruckert C."/>
        </authorList>
    </citation>
    <scope>NUCLEOTIDE SEQUENCE</scope>
    <source>
        <strain evidence="3">JCM 13583</strain>
    </source>
</reference>
<organism evidence="3 4">
    <name type="scientific">Thermogymnomonas acidicola</name>
    <dbReference type="NCBI Taxonomy" id="399579"/>
    <lineage>
        <taxon>Archaea</taxon>
        <taxon>Methanobacteriati</taxon>
        <taxon>Thermoplasmatota</taxon>
        <taxon>Thermoplasmata</taxon>
        <taxon>Thermoplasmatales</taxon>
        <taxon>Thermogymnomonas</taxon>
    </lineage>
</organism>
<evidence type="ECO:0000313" key="4">
    <source>
        <dbReference type="Proteomes" id="UP000632195"/>
    </source>
</evidence>
<dbReference type="PANTHER" id="PTHR10859">
    <property type="entry name" value="GLYCOSYL TRANSFERASE"/>
    <property type="match status" value="1"/>
</dbReference>
<keyword evidence="1" id="KW-0812">Transmembrane</keyword>
<evidence type="ECO:0000256" key="1">
    <source>
        <dbReference type="SAM" id="Phobius"/>
    </source>
</evidence>
<dbReference type="EMBL" id="BMNY01000003">
    <property type="protein sequence ID" value="GGM79194.1"/>
    <property type="molecule type" value="Genomic_DNA"/>
</dbReference>
<dbReference type="InterPro" id="IPR029044">
    <property type="entry name" value="Nucleotide-diphossugar_trans"/>
</dbReference>
<feature type="transmembrane region" description="Helical" evidence="1">
    <location>
        <begin position="128"/>
        <end position="148"/>
    </location>
</feature>